<dbReference type="InterPro" id="IPR011990">
    <property type="entry name" value="TPR-like_helical_dom_sf"/>
</dbReference>
<keyword evidence="4" id="KW-0732">Signal</keyword>
<organism evidence="6 7">
    <name type="scientific">Fuerstiella marisgermanici</name>
    <dbReference type="NCBI Taxonomy" id="1891926"/>
    <lineage>
        <taxon>Bacteria</taxon>
        <taxon>Pseudomonadati</taxon>
        <taxon>Planctomycetota</taxon>
        <taxon>Planctomycetia</taxon>
        <taxon>Planctomycetales</taxon>
        <taxon>Planctomycetaceae</taxon>
        <taxon>Fuerstiella</taxon>
    </lineage>
</organism>
<keyword evidence="1" id="KW-0677">Repeat</keyword>
<feature type="domain" description="CHAT" evidence="5">
    <location>
        <begin position="856"/>
        <end position="1212"/>
    </location>
</feature>
<dbReference type="PANTHER" id="PTHR45641">
    <property type="entry name" value="TETRATRICOPEPTIDE REPEAT PROTEIN (AFU_ORTHOLOGUE AFUA_6G03870)"/>
    <property type="match status" value="1"/>
</dbReference>
<dbReference type="KEGG" id="fmr:Fuma_02874"/>
<evidence type="ECO:0000256" key="1">
    <source>
        <dbReference type="ARBA" id="ARBA00022737"/>
    </source>
</evidence>
<protein>
    <submittedName>
        <fullName evidence="6">Type IV pilus biogenesis/stability protein</fullName>
    </submittedName>
</protein>
<evidence type="ECO:0000313" key="6">
    <source>
        <dbReference type="EMBL" id="APZ93257.1"/>
    </source>
</evidence>
<dbReference type="Proteomes" id="UP000187735">
    <property type="component" value="Chromosome"/>
</dbReference>
<accession>A0A1P8WGU7</accession>
<dbReference type="InterPro" id="IPR019734">
    <property type="entry name" value="TPR_rpt"/>
</dbReference>
<name>A0A1P8WGU7_9PLAN</name>
<dbReference type="EMBL" id="CP017641">
    <property type="protein sequence ID" value="APZ93257.1"/>
    <property type="molecule type" value="Genomic_DNA"/>
</dbReference>
<dbReference type="Pfam" id="PF12770">
    <property type="entry name" value="CHAT"/>
    <property type="match status" value="1"/>
</dbReference>
<feature type="repeat" description="TPR" evidence="3">
    <location>
        <begin position="352"/>
        <end position="385"/>
    </location>
</feature>
<dbReference type="PANTHER" id="PTHR45641:SF19">
    <property type="entry name" value="NEPHROCYSTIN-3"/>
    <property type="match status" value="1"/>
</dbReference>
<dbReference type="InterPro" id="IPR024983">
    <property type="entry name" value="CHAT_dom"/>
</dbReference>
<proteinExistence type="predicted"/>
<evidence type="ECO:0000313" key="7">
    <source>
        <dbReference type="Proteomes" id="UP000187735"/>
    </source>
</evidence>
<feature type="signal peptide" evidence="4">
    <location>
        <begin position="1"/>
        <end position="20"/>
    </location>
</feature>
<dbReference type="SUPFAM" id="SSF48452">
    <property type="entry name" value="TPR-like"/>
    <property type="match status" value="4"/>
</dbReference>
<dbReference type="PROSITE" id="PS50005">
    <property type="entry name" value="TPR"/>
    <property type="match status" value="1"/>
</dbReference>
<dbReference type="OrthoDB" id="220792at2"/>
<evidence type="ECO:0000256" key="4">
    <source>
        <dbReference type="SAM" id="SignalP"/>
    </source>
</evidence>
<keyword evidence="7" id="KW-1185">Reference proteome</keyword>
<evidence type="ECO:0000256" key="3">
    <source>
        <dbReference type="PROSITE-ProRule" id="PRU00339"/>
    </source>
</evidence>
<dbReference type="AlphaFoldDB" id="A0A1P8WGU7"/>
<gene>
    <name evidence="6" type="ORF">Fuma_02874</name>
</gene>
<dbReference type="Gene3D" id="1.25.40.10">
    <property type="entry name" value="Tetratricopeptide repeat domain"/>
    <property type="match status" value="4"/>
</dbReference>
<evidence type="ECO:0000259" key="5">
    <source>
        <dbReference type="Pfam" id="PF12770"/>
    </source>
</evidence>
<dbReference type="SMART" id="SM00028">
    <property type="entry name" value="TPR"/>
    <property type="match status" value="11"/>
</dbReference>
<dbReference type="Pfam" id="PF13424">
    <property type="entry name" value="TPR_12"/>
    <property type="match status" value="5"/>
</dbReference>
<dbReference type="STRING" id="1891926.Fuma_02874"/>
<sequence length="1214" mass="134127" precursor="true">MRYLSVLLATVCLVSALAVAYPDEIAEVVPDRADIIANAQRAYRAGRFEDAVELGEQLVAIDRRSDGVQSEVTLASMRWLASAYEKHDQIENGVKLRQEIVDAHAAAFGKDHWKTVDVRVALSEIQAIAGMSPEQRMAVREGRKLAVQCRTLANEAKQPESIRAGLAAIVQFEKAFGVDSPQILPVLNNLGIVRERSGQYAESKTHLERSLRIHQKAYGQNHPKTALALNSLASTEMELNEQEQAESHWIMSREILEKVHGRNHADVALVLCNLGELYRDQARLEPAEKLLRESLRIFQETLGPDNEQTLGTQNNLAVLLSDLGQIQEALNQHLILLDRRQTAFGLLNTGTADSLNNAGTAYVRLGRYAEAEELLLKAVGVRMKLLGRLHPETVDSFQNLAYLMAERGNFQQALQLNKTVVDQQRQIRGSDAPQTALALNNLAGLYRDVADYQNAMLHYLEAQKIFSQHNDGKHPRSILLLHNLADLALRMADFPAAVDQFKKCYQLSVEVLGQRHPSTLTTASGLAEALRSVGDFQQAQELHRQVVAARQQTFGESHPATSDAVHNLANLLIIDRQFDDAEELLFKSLETVRASSGASHPDKAKTLHNLGFLANLRGRFAEADGFFRECVSSQRVQLDRLSIAQSDRQQRQLNLVLRQSLDVWMATAIEAEQSPTAIYDEVLAWKGMGFQRGRLQRNMPRAAEAELAASQMLKLSRDLAAMIRQPQIDMTSEATVREFRRLTEQREDLETQLNNSLPPSPNFTSADVLHALDANTVVLDFLEYTKSSLVTDADDATRDEFRAIAGGVVVDRRLAVFILTKAEGVRLVDLGPLQPIASAVKKWRQTFGQTADGVAAATLLKELIWLPIQAHIGSRKTVVNCPDGIIGTFPLEALAGNEPATVLLEEFRFVRLPVADAVVGMSDSRIESESNALLLVGDVHYNAWPGQNDRLKPGSLPLNEAVYAEAQLELFTPLPGTLAEINSVRQVFRKHFPDRRVQELTKDGATESSVRNGLSDASFAVLATHGFFNSRQANAQQSAHIISQNNPIVVGYHPDVLSGLVLTGAGFRPPQPLLGVDDGILTAMELKGLDLRHLEIAVLSACESGLGRNSSGEGSYSICRALHGAGVRTTVASLWPVDDKATTLLMSEFWRNIWERKLSRIEALRQAKLMIRNKYDPETHSLRGATVAPADSEPGADRVSPAFWAAFQLSGDWR</sequence>
<reference evidence="6 7" key="1">
    <citation type="journal article" date="2016" name="Front. Microbiol.">
        <title>Fuerstia marisgermanicae gen. nov., sp. nov., an Unusual Member of the Phylum Planctomycetes from the German Wadden Sea.</title>
        <authorList>
            <person name="Kohn T."/>
            <person name="Heuer A."/>
            <person name="Jogler M."/>
            <person name="Vollmers J."/>
            <person name="Boedeker C."/>
            <person name="Bunk B."/>
            <person name="Rast P."/>
            <person name="Borchert D."/>
            <person name="Glockner I."/>
            <person name="Freese H.M."/>
            <person name="Klenk H.P."/>
            <person name="Overmann J."/>
            <person name="Kaster A.K."/>
            <person name="Rohde M."/>
            <person name="Wiegand S."/>
            <person name="Jogler C."/>
        </authorList>
    </citation>
    <scope>NUCLEOTIDE SEQUENCE [LARGE SCALE GENOMIC DNA]</scope>
    <source>
        <strain evidence="6 7">NH11</strain>
    </source>
</reference>
<dbReference type="RefSeq" id="WP_077024743.1">
    <property type="nucleotide sequence ID" value="NZ_CP017641.1"/>
</dbReference>
<evidence type="ECO:0000256" key="2">
    <source>
        <dbReference type="ARBA" id="ARBA00022803"/>
    </source>
</evidence>
<feature type="chain" id="PRO_5013270002" evidence="4">
    <location>
        <begin position="21"/>
        <end position="1214"/>
    </location>
</feature>
<keyword evidence="2 3" id="KW-0802">TPR repeat</keyword>